<evidence type="ECO:0000313" key="1">
    <source>
        <dbReference type="Proteomes" id="UP000887579"/>
    </source>
</evidence>
<protein>
    <submittedName>
        <fullName evidence="2">Uncharacterized protein</fullName>
    </submittedName>
</protein>
<dbReference type="WBParaSite" id="ES5_v2.g7077.t1">
    <property type="protein sequence ID" value="ES5_v2.g7077.t1"/>
    <property type="gene ID" value="ES5_v2.g7077"/>
</dbReference>
<dbReference type="Proteomes" id="UP000887579">
    <property type="component" value="Unplaced"/>
</dbReference>
<sequence length="334" mass="37121">MPFPAELASKPYQFIPSPHDNYTLASEGSLARSTKAGNEVTSICFDTSHELLWTGNASGRVSGCTIENMKQVFSFNETRSSIQYLDIYDDIVITVTSNSVAGFRRTGHAFFRAQLPYFQDLKCIHRPSTNQNTVFIGGKQNDLIIFDLEAQTDLKIISDENSPTSKIRSNHSNIFCANDKGVITIRSHNGEKLSEIQAHYGPITGFDICDNKLVTAGCTIKSGYNDPFGTPRGDPFLKVYDLRFMTAMQPISTPFPPQHVFFADSLNSGKIVLTSHFGRVWTTNINNNSSTNFVHELPAYAQIQHAALSSSHQTLAVVDNQRKLLIDIKEMTPN</sequence>
<name>A0AC34GR01_9BILA</name>
<reference evidence="2" key="1">
    <citation type="submission" date="2025-08" db="UniProtKB">
        <authorList>
            <consortium name="WormBaseParasite"/>
        </authorList>
    </citation>
    <scope>IDENTIFICATION</scope>
</reference>
<evidence type="ECO:0000313" key="2">
    <source>
        <dbReference type="WBParaSite" id="ES5_v2.g7077.t1"/>
    </source>
</evidence>
<organism evidence="1 2">
    <name type="scientific">Panagrolaimus sp. ES5</name>
    <dbReference type="NCBI Taxonomy" id="591445"/>
    <lineage>
        <taxon>Eukaryota</taxon>
        <taxon>Metazoa</taxon>
        <taxon>Ecdysozoa</taxon>
        <taxon>Nematoda</taxon>
        <taxon>Chromadorea</taxon>
        <taxon>Rhabditida</taxon>
        <taxon>Tylenchina</taxon>
        <taxon>Panagrolaimomorpha</taxon>
        <taxon>Panagrolaimoidea</taxon>
        <taxon>Panagrolaimidae</taxon>
        <taxon>Panagrolaimus</taxon>
    </lineage>
</organism>
<proteinExistence type="predicted"/>
<accession>A0AC34GR01</accession>